<evidence type="ECO:0000313" key="2">
    <source>
        <dbReference type="Proteomes" id="UP000321249"/>
    </source>
</evidence>
<reference evidence="1 2" key="1">
    <citation type="journal article" date="2015" name="J. Microbiol.">
        <title>Sphingosinicella ginsenosidimutans sp. nov., with ginsenoside converting activity.</title>
        <authorList>
            <person name="Kim J.K."/>
            <person name="Kang M.S."/>
            <person name="Park S.C."/>
            <person name="Kim K.M."/>
            <person name="Choi K."/>
            <person name="Yoon M.H."/>
            <person name="Im W.T."/>
        </authorList>
    </citation>
    <scope>NUCLEOTIDE SEQUENCE [LARGE SCALE GENOMIC DNA]</scope>
    <source>
        <strain evidence="1 2">BS-11</strain>
    </source>
</reference>
<dbReference type="Proteomes" id="UP000321249">
    <property type="component" value="Unassembled WGS sequence"/>
</dbReference>
<dbReference type="RefSeq" id="WP_147044101.1">
    <property type="nucleotide sequence ID" value="NZ_BAABIR010000001.1"/>
</dbReference>
<organism evidence="1 2">
    <name type="scientific">Allosphingosinicella ginsenosidimutans</name>
    <dbReference type="NCBI Taxonomy" id="1176539"/>
    <lineage>
        <taxon>Bacteria</taxon>
        <taxon>Pseudomonadati</taxon>
        <taxon>Pseudomonadota</taxon>
        <taxon>Alphaproteobacteria</taxon>
        <taxon>Sphingomonadales</taxon>
        <taxon>Sphingomonadaceae</taxon>
        <taxon>Allosphingosinicella</taxon>
    </lineage>
</organism>
<evidence type="ECO:0000313" key="1">
    <source>
        <dbReference type="EMBL" id="TXC64678.1"/>
    </source>
</evidence>
<name>A0A5C6TY69_9SPHN</name>
<sequence>MNPTNDPAGRIVDRYCPDLTPDEREKARERLHNFAGTLIRIAKRQAEYEERLLREPEGFAPEGNFTCRYCPAGATWFNQWDMTCSRCFEAFRTGFYPAFVAKHPGSYFRRQQLEVDLRLTPRQLDRLIERGELVARHDIFLRRENPHLHRESNGSGVPI</sequence>
<dbReference type="EMBL" id="VOQQ01000001">
    <property type="protein sequence ID" value="TXC64678.1"/>
    <property type="molecule type" value="Genomic_DNA"/>
</dbReference>
<comment type="caution">
    <text evidence="1">The sequence shown here is derived from an EMBL/GenBank/DDBJ whole genome shotgun (WGS) entry which is preliminary data.</text>
</comment>
<gene>
    <name evidence="1" type="ORF">FRZ32_14095</name>
</gene>
<dbReference type="AlphaFoldDB" id="A0A5C6TY69"/>
<proteinExistence type="predicted"/>
<accession>A0A5C6TY69</accession>
<protein>
    <submittedName>
        <fullName evidence="1">Uncharacterized protein</fullName>
    </submittedName>
</protein>
<keyword evidence="2" id="KW-1185">Reference proteome</keyword>